<dbReference type="InterPro" id="IPR003593">
    <property type="entry name" value="AAA+_ATPase"/>
</dbReference>
<sequence length="279" mass="32132">MIKIRDVSKKYGKQIALNKLNLEIKESEFFGILGPNGAGKTTISKLISTLILPNGGSINIDNEILTRDSVHIKKKISLMSQEYSLRNDMTVSQIMELQGRLYQIPKEKRLRKTNELLEFCDLINEKDKKVRNLSGGMKRKLMISRALLTEPKILLLDEPTVGLDPISRRHIWKLLRNLNENGLTIILTTHYIEEAQLLCDRVAMLNKGKLINCKVPKQFIDELGNIAVDVYENNEIKNYYFNKKDDAIRFVNILENRFEIRSTTLEDVFIEVVGERIDA</sequence>
<evidence type="ECO:0000259" key="5">
    <source>
        <dbReference type="PROSITE" id="PS50893"/>
    </source>
</evidence>
<evidence type="ECO:0000313" key="7">
    <source>
        <dbReference type="Proteomes" id="UP000031189"/>
    </source>
</evidence>
<dbReference type="SMART" id="SM00382">
    <property type="entry name" value="AAA"/>
    <property type="match status" value="1"/>
</dbReference>
<dbReference type="OrthoDB" id="1756772at2"/>
<dbReference type="AlphaFoldDB" id="A0A0B3W0Q1"/>
<dbReference type="InterPro" id="IPR027417">
    <property type="entry name" value="P-loop_NTPase"/>
</dbReference>
<evidence type="ECO:0000313" key="6">
    <source>
        <dbReference type="EMBL" id="KHS55867.1"/>
    </source>
</evidence>
<protein>
    <recommendedName>
        <fullName evidence="5">ABC transporter domain-containing protein</fullName>
    </recommendedName>
</protein>
<comment type="similarity">
    <text evidence="1">Belongs to the ABC transporter superfamily.</text>
</comment>
<organism evidence="6 7">
    <name type="scientific">Terrisporobacter othiniensis</name>
    <dbReference type="NCBI Taxonomy" id="1577792"/>
    <lineage>
        <taxon>Bacteria</taxon>
        <taxon>Bacillati</taxon>
        <taxon>Bacillota</taxon>
        <taxon>Clostridia</taxon>
        <taxon>Peptostreptococcales</taxon>
        <taxon>Peptostreptococcaceae</taxon>
        <taxon>Terrisporobacter</taxon>
    </lineage>
</organism>
<dbReference type="Proteomes" id="UP000031189">
    <property type="component" value="Unassembled WGS sequence"/>
</dbReference>
<evidence type="ECO:0000256" key="1">
    <source>
        <dbReference type="ARBA" id="ARBA00005417"/>
    </source>
</evidence>
<feature type="domain" description="ABC transporter" evidence="5">
    <location>
        <begin position="2"/>
        <end position="232"/>
    </location>
</feature>
<comment type="caution">
    <text evidence="6">The sequence shown here is derived from an EMBL/GenBank/DDBJ whole genome shotgun (WGS) entry which is preliminary data.</text>
</comment>
<dbReference type="PROSITE" id="PS00211">
    <property type="entry name" value="ABC_TRANSPORTER_1"/>
    <property type="match status" value="1"/>
</dbReference>
<dbReference type="PROSITE" id="PS50893">
    <property type="entry name" value="ABC_TRANSPORTER_2"/>
    <property type="match status" value="1"/>
</dbReference>
<evidence type="ECO:0000256" key="4">
    <source>
        <dbReference type="ARBA" id="ARBA00022840"/>
    </source>
</evidence>
<dbReference type="InterPro" id="IPR050763">
    <property type="entry name" value="ABC_transporter_ATP-binding"/>
</dbReference>
<keyword evidence="4" id="KW-0067">ATP-binding</keyword>
<dbReference type="PANTHER" id="PTHR42711:SF5">
    <property type="entry name" value="ABC TRANSPORTER ATP-BINDING PROTEIN NATA"/>
    <property type="match status" value="1"/>
</dbReference>
<dbReference type="Gene3D" id="3.40.50.300">
    <property type="entry name" value="P-loop containing nucleotide triphosphate hydrolases"/>
    <property type="match status" value="1"/>
</dbReference>
<dbReference type="InterPro" id="IPR003439">
    <property type="entry name" value="ABC_transporter-like_ATP-bd"/>
</dbReference>
<dbReference type="EMBL" id="JWHR01000135">
    <property type="protein sequence ID" value="KHS55867.1"/>
    <property type="molecule type" value="Genomic_DNA"/>
</dbReference>
<accession>A0A0B3W0Q1</accession>
<dbReference type="RefSeq" id="WP_039681077.1">
    <property type="nucleotide sequence ID" value="NZ_JAWGXO010000002.1"/>
</dbReference>
<dbReference type="SUPFAM" id="SSF52540">
    <property type="entry name" value="P-loop containing nucleoside triphosphate hydrolases"/>
    <property type="match status" value="1"/>
</dbReference>
<proteinExistence type="inferred from homology"/>
<dbReference type="GO" id="GO:0016887">
    <property type="term" value="F:ATP hydrolysis activity"/>
    <property type="evidence" value="ECO:0007669"/>
    <property type="project" value="InterPro"/>
</dbReference>
<keyword evidence="2" id="KW-0813">Transport</keyword>
<evidence type="ECO:0000256" key="3">
    <source>
        <dbReference type="ARBA" id="ARBA00022741"/>
    </source>
</evidence>
<dbReference type="GO" id="GO:0005524">
    <property type="term" value="F:ATP binding"/>
    <property type="evidence" value="ECO:0007669"/>
    <property type="project" value="UniProtKB-KW"/>
</dbReference>
<dbReference type="InterPro" id="IPR017871">
    <property type="entry name" value="ABC_transporter-like_CS"/>
</dbReference>
<name>A0A0B3W0Q1_9FIRM</name>
<dbReference type="PANTHER" id="PTHR42711">
    <property type="entry name" value="ABC TRANSPORTER ATP-BINDING PROTEIN"/>
    <property type="match status" value="1"/>
</dbReference>
<gene>
    <name evidence="6" type="ORF">QX51_16895</name>
</gene>
<dbReference type="STRING" id="1577792.QX51_16895"/>
<reference evidence="6 7" key="1">
    <citation type="submission" date="2014-12" db="EMBL/GenBank/DDBJ databases">
        <title>Draft genome sequence of Terrisporobacter sp. 08-306576, isolated from the blood culture of a bacteremia patient.</title>
        <authorList>
            <person name="Lund L.C."/>
            <person name="Sydenham T.V."/>
            <person name="Hogh S.V."/>
            <person name="Skov M.N."/>
            <person name="Kemp M."/>
            <person name="Justesen U.S."/>
        </authorList>
    </citation>
    <scope>NUCLEOTIDE SEQUENCE [LARGE SCALE GENOMIC DNA]</scope>
    <source>
        <strain evidence="6 7">08-306576</strain>
    </source>
</reference>
<dbReference type="Pfam" id="PF00005">
    <property type="entry name" value="ABC_tran"/>
    <property type="match status" value="1"/>
</dbReference>
<keyword evidence="3" id="KW-0547">Nucleotide-binding</keyword>
<evidence type="ECO:0000256" key="2">
    <source>
        <dbReference type="ARBA" id="ARBA00022448"/>
    </source>
</evidence>
<keyword evidence="7" id="KW-1185">Reference proteome</keyword>